<proteinExistence type="predicted"/>
<keyword evidence="3" id="KW-1185">Reference proteome</keyword>
<dbReference type="EMBL" id="JACAZF010000007">
    <property type="protein sequence ID" value="KAF7299404.1"/>
    <property type="molecule type" value="Genomic_DNA"/>
</dbReference>
<dbReference type="InterPro" id="IPR001810">
    <property type="entry name" value="F-box_dom"/>
</dbReference>
<dbReference type="Proteomes" id="UP000636479">
    <property type="component" value="Unassembled WGS sequence"/>
</dbReference>
<dbReference type="SUPFAM" id="SSF81383">
    <property type="entry name" value="F-box domain"/>
    <property type="match status" value="1"/>
</dbReference>
<evidence type="ECO:0000313" key="3">
    <source>
        <dbReference type="Proteomes" id="UP000636479"/>
    </source>
</evidence>
<reference evidence="2" key="1">
    <citation type="submission" date="2020-05" db="EMBL/GenBank/DDBJ databases">
        <title>Mycena genomes resolve the evolution of fungal bioluminescence.</title>
        <authorList>
            <person name="Tsai I.J."/>
        </authorList>
    </citation>
    <scope>NUCLEOTIDE SEQUENCE</scope>
    <source>
        <strain evidence="2">171206Taipei</strain>
    </source>
</reference>
<dbReference type="GeneID" id="59348066"/>
<evidence type="ECO:0000313" key="2">
    <source>
        <dbReference type="EMBL" id="KAF7299404.1"/>
    </source>
</evidence>
<protein>
    <recommendedName>
        <fullName evidence="1">F-box domain-containing protein</fullName>
    </recommendedName>
</protein>
<dbReference type="InterPro" id="IPR036047">
    <property type="entry name" value="F-box-like_dom_sf"/>
</dbReference>
<evidence type="ECO:0000259" key="1">
    <source>
        <dbReference type="Pfam" id="PF12937"/>
    </source>
</evidence>
<feature type="domain" description="F-box" evidence="1">
    <location>
        <begin position="48"/>
        <end position="102"/>
    </location>
</feature>
<dbReference type="Pfam" id="PF12937">
    <property type="entry name" value="F-box-like"/>
    <property type="match status" value="1"/>
</dbReference>
<organism evidence="2 3">
    <name type="scientific">Mycena indigotica</name>
    <dbReference type="NCBI Taxonomy" id="2126181"/>
    <lineage>
        <taxon>Eukaryota</taxon>
        <taxon>Fungi</taxon>
        <taxon>Dikarya</taxon>
        <taxon>Basidiomycota</taxon>
        <taxon>Agaricomycotina</taxon>
        <taxon>Agaricomycetes</taxon>
        <taxon>Agaricomycetidae</taxon>
        <taxon>Agaricales</taxon>
        <taxon>Marasmiineae</taxon>
        <taxon>Mycenaceae</taxon>
        <taxon>Mycena</taxon>
    </lineage>
</organism>
<dbReference type="OrthoDB" id="2884925at2759"/>
<comment type="caution">
    <text evidence="2">The sequence shown here is derived from an EMBL/GenBank/DDBJ whole genome shotgun (WGS) entry which is preliminary data.</text>
</comment>
<accession>A0A8H6SHF1</accession>
<dbReference type="AlphaFoldDB" id="A0A8H6SHF1"/>
<sequence>MTSTELRDVNQRLRDIDDQIAGTLAHVERLRIQRLDVLVDFNRERSLFNQLPPELICEIFRFALPPPNTLPHPRSAPILLTHVCRQWRNIAVSFSALWKNIVAAEILHCYHKPHLLEMLETFLIRAENTPLSVSLVQSHPTPTTSSPSMFDGSRRTQLFRLLRRTSPRWREFEIVRPLSDLPLLLLRDEPWDFPQLNKLTILLTQGTRPERNSANINMKLSNLTEAKQLREVHLIGFAPRTLLLPWWQLTKIHIENLNPSEILDTLSCATSVVEATFSVWPAAFFHLPRSAAEDILTGRPRALKSLTITGENHITPLLDHLLLYPFKKFHISFGPDNEFAPLVQFITSFPNLTDVSIAVDAAVPLPELGVCLEQMTKVQTLELSMRNGLSNTNLPRALATNPELLPALKSLTIREHVDRYHEPAIDTAVVAEMLRARWEGGKGLSEFVLVTDYMFFDQDNLMPFVDLAKAGMKIRVQSHGSAGGPFLSVHLDSTWLKA</sequence>
<name>A0A8H6SHF1_9AGAR</name>
<dbReference type="Gene3D" id="1.20.1280.50">
    <property type="match status" value="1"/>
</dbReference>
<gene>
    <name evidence="2" type="ORF">MIND_00890200</name>
</gene>
<dbReference type="RefSeq" id="XP_037218792.1">
    <property type="nucleotide sequence ID" value="XM_037365550.1"/>
</dbReference>